<dbReference type="InterPro" id="IPR016032">
    <property type="entry name" value="Sig_transdc_resp-reg_C-effctor"/>
</dbReference>
<keyword evidence="2" id="KW-0902">Two-component regulatory system</keyword>
<evidence type="ECO:0000256" key="2">
    <source>
        <dbReference type="ARBA" id="ARBA00023012"/>
    </source>
</evidence>
<dbReference type="InterPro" id="IPR001867">
    <property type="entry name" value="OmpR/PhoB-type_DNA-bd"/>
</dbReference>
<dbReference type="OrthoDB" id="5343479at2"/>
<keyword evidence="3 5" id="KW-0238">DNA-binding</keyword>
<feature type="DNA-binding region" description="OmpR/PhoB-type" evidence="5">
    <location>
        <begin position="132"/>
        <end position="229"/>
    </location>
</feature>
<reference evidence="8 9" key="1">
    <citation type="submission" date="2016-10" db="EMBL/GenBank/DDBJ databases">
        <authorList>
            <person name="de Groot N.N."/>
        </authorList>
    </citation>
    <scope>NUCLEOTIDE SEQUENCE [LARGE SCALE GENOMIC DNA]</scope>
    <source>
        <strain>GEY</strain>
        <strain evidence="9">DSM 9560</strain>
    </source>
</reference>
<sequence length="235" mass="27170">MDEPKILLVEDDQNLGQILKEYLDIKGFKTNLCRDGKAGLHAFKTDLYQLCIFDVMLPIMDGFSLAEEVRKTDKEIPIVFLTAKSMNEDKIKGLKIGADDYITKPFTTEELLLRIKAILRRSGRGETNMPPGNKFKIGHFTFEYDTQMLKSPIDEIKLTSKEAELLKMLAQNKNQVLERSKALKQIWHDDNYFNSRSMDVYITKLRKYLKSDDKLQILNIHGTGFKLIETSEQQD</sequence>
<evidence type="ECO:0000259" key="6">
    <source>
        <dbReference type="PROSITE" id="PS50110"/>
    </source>
</evidence>
<dbReference type="InterPro" id="IPR011006">
    <property type="entry name" value="CheY-like_superfamily"/>
</dbReference>
<dbReference type="SMART" id="SM00862">
    <property type="entry name" value="Trans_reg_C"/>
    <property type="match status" value="1"/>
</dbReference>
<evidence type="ECO:0000256" key="5">
    <source>
        <dbReference type="PROSITE-ProRule" id="PRU01091"/>
    </source>
</evidence>
<dbReference type="InterPro" id="IPR001789">
    <property type="entry name" value="Sig_transdc_resp-reg_receiver"/>
</dbReference>
<dbReference type="Gene3D" id="6.10.250.690">
    <property type="match status" value="1"/>
</dbReference>
<dbReference type="EMBL" id="FONY01000004">
    <property type="protein sequence ID" value="SFE63391.1"/>
    <property type="molecule type" value="Genomic_DNA"/>
</dbReference>
<dbReference type="Gene3D" id="1.10.10.10">
    <property type="entry name" value="Winged helix-like DNA-binding domain superfamily/Winged helix DNA-binding domain"/>
    <property type="match status" value="1"/>
</dbReference>
<dbReference type="PROSITE" id="PS51755">
    <property type="entry name" value="OMPR_PHOB"/>
    <property type="match status" value="1"/>
</dbReference>
<organism evidence="8 9">
    <name type="scientific">Thermoflexibacter ruber</name>
    <dbReference type="NCBI Taxonomy" id="1003"/>
    <lineage>
        <taxon>Bacteria</taxon>
        <taxon>Pseudomonadati</taxon>
        <taxon>Bacteroidota</taxon>
        <taxon>Cytophagia</taxon>
        <taxon>Cytophagales</taxon>
        <taxon>Thermoflexibacteraceae</taxon>
        <taxon>Thermoflexibacter</taxon>
    </lineage>
</organism>
<evidence type="ECO:0000313" key="8">
    <source>
        <dbReference type="EMBL" id="SFE63391.1"/>
    </source>
</evidence>
<dbReference type="GO" id="GO:0000156">
    <property type="term" value="F:phosphorelay response regulator activity"/>
    <property type="evidence" value="ECO:0007669"/>
    <property type="project" value="TreeGrafter"/>
</dbReference>
<dbReference type="InterPro" id="IPR036388">
    <property type="entry name" value="WH-like_DNA-bd_sf"/>
</dbReference>
<dbReference type="PANTHER" id="PTHR48111:SF40">
    <property type="entry name" value="PHOSPHATE REGULON TRANSCRIPTIONAL REGULATORY PROTEIN PHOB"/>
    <property type="match status" value="1"/>
</dbReference>
<dbReference type="Gene3D" id="3.40.50.2300">
    <property type="match status" value="1"/>
</dbReference>
<dbReference type="CDD" id="cd00383">
    <property type="entry name" value="trans_reg_C"/>
    <property type="match status" value="1"/>
</dbReference>
<evidence type="ECO:0000259" key="7">
    <source>
        <dbReference type="PROSITE" id="PS51755"/>
    </source>
</evidence>
<feature type="domain" description="OmpR/PhoB-type" evidence="7">
    <location>
        <begin position="132"/>
        <end position="229"/>
    </location>
</feature>
<dbReference type="SUPFAM" id="SSF52172">
    <property type="entry name" value="CheY-like"/>
    <property type="match status" value="1"/>
</dbReference>
<dbReference type="SUPFAM" id="SSF46894">
    <property type="entry name" value="C-terminal effector domain of the bipartite response regulators"/>
    <property type="match status" value="1"/>
</dbReference>
<proteinExistence type="predicted"/>
<keyword evidence="9" id="KW-1185">Reference proteome</keyword>
<name>A0A1I2C4T8_9BACT</name>
<dbReference type="GO" id="GO:0006355">
    <property type="term" value="P:regulation of DNA-templated transcription"/>
    <property type="evidence" value="ECO:0007669"/>
    <property type="project" value="InterPro"/>
</dbReference>
<dbReference type="PANTHER" id="PTHR48111">
    <property type="entry name" value="REGULATOR OF RPOS"/>
    <property type="match status" value="1"/>
</dbReference>
<evidence type="ECO:0000256" key="4">
    <source>
        <dbReference type="PROSITE-ProRule" id="PRU00169"/>
    </source>
</evidence>
<dbReference type="PROSITE" id="PS50110">
    <property type="entry name" value="RESPONSE_REGULATORY"/>
    <property type="match status" value="1"/>
</dbReference>
<dbReference type="FunFam" id="3.40.50.2300:FF:000073">
    <property type="entry name" value="DNA-binding response regulator RprY"/>
    <property type="match status" value="1"/>
</dbReference>
<dbReference type="SMART" id="SM00448">
    <property type="entry name" value="REC"/>
    <property type="match status" value="1"/>
</dbReference>
<dbReference type="InterPro" id="IPR039420">
    <property type="entry name" value="WalR-like"/>
</dbReference>
<dbReference type="Pfam" id="PF00072">
    <property type="entry name" value="Response_reg"/>
    <property type="match status" value="1"/>
</dbReference>
<protein>
    <submittedName>
        <fullName evidence="8">DNA-binding response regulator, OmpR family, contains REC and winged-helix (WHTH) domain</fullName>
    </submittedName>
</protein>
<feature type="domain" description="Response regulatory" evidence="6">
    <location>
        <begin position="5"/>
        <end position="119"/>
    </location>
</feature>
<dbReference type="AlphaFoldDB" id="A0A1I2C4T8"/>
<evidence type="ECO:0000256" key="3">
    <source>
        <dbReference type="ARBA" id="ARBA00023125"/>
    </source>
</evidence>
<gene>
    <name evidence="8" type="ORF">SAMN04488541_100487</name>
</gene>
<dbReference type="RefSeq" id="WP_091539988.1">
    <property type="nucleotide sequence ID" value="NZ_FONY01000004.1"/>
</dbReference>
<dbReference type="STRING" id="1003.SAMN04488541_100487"/>
<dbReference type="GO" id="GO:0000976">
    <property type="term" value="F:transcription cis-regulatory region binding"/>
    <property type="evidence" value="ECO:0007669"/>
    <property type="project" value="TreeGrafter"/>
</dbReference>
<evidence type="ECO:0000256" key="1">
    <source>
        <dbReference type="ARBA" id="ARBA00022553"/>
    </source>
</evidence>
<dbReference type="GO" id="GO:0032993">
    <property type="term" value="C:protein-DNA complex"/>
    <property type="evidence" value="ECO:0007669"/>
    <property type="project" value="TreeGrafter"/>
</dbReference>
<evidence type="ECO:0000313" key="9">
    <source>
        <dbReference type="Proteomes" id="UP000199513"/>
    </source>
</evidence>
<accession>A0A1I2C4T8</accession>
<dbReference type="GO" id="GO:0005829">
    <property type="term" value="C:cytosol"/>
    <property type="evidence" value="ECO:0007669"/>
    <property type="project" value="TreeGrafter"/>
</dbReference>
<dbReference type="Pfam" id="PF00486">
    <property type="entry name" value="Trans_reg_C"/>
    <property type="match status" value="1"/>
</dbReference>
<keyword evidence="1 4" id="KW-0597">Phosphoprotein</keyword>
<dbReference type="Proteomes" id="UP000199513">
    <property type="component" value="Unassembled WGS sequence"/>
</dbReference>
<feature type="modified residue" description="4-aspartylphosphate" evidence="4">
    <location>
        <position position="54"/>
    </location>
</feature>